<feature type="compositionally biased region" description="Acidic residues" evidence="1">
    <location>
        <begin position="141"/>
        <end position="163"/>
    </location>
</feature>
<dbReference type="AlphaFoldDB" id="A0AA88VK85"/>
<name>A0AA88VK85_9ASTE</name>
<feature type="region of interest" description="Disordered" evidence="1">
    <location>
        <begin position="29"/>
        <end position="172"/>
    </location>
</feature>
<feature type="compositionally biased region" description="Pro residues" evidence="1">
    <location>
        <begin position="72"/>
        <end position="83"/>
    </location>
</feature>
<reference evidence="2" key="1">
    <citation type="submission" date="2022-12" db="EMBL/GenBank/DDBJ databases">
        <title>Draft genome assemblies for two species of Escallonia (Escalloniales).</title>
        <authorList>
            <person name="Chanderbali A."/>
            <person name="Dervinis C."/>
            <person name="Anghel I."/>
            <person name="Soltis D."/>
            <person name="Soltis P."/>
            <person name="Zapata F."/>
        </authorList>
    </citation>
    <scope>NUCLEOTIDE SEQUENCE</scope>
    <source>
        <strain evidence="2">UCBG64.0493</strain>
        <tissue evidence="2">Leaf</tissue>
    </source>
</reference>
<comment type="caution">
    <text evidence="2">The sequence shown here is derived from an EMBL/GenBank/DDBJ whole genome shotgun (WGS) entry which is preliminary data.</text>
</comment>
<feature type="compositionally biased region" description="Polar residues" evidence="1">
    <location>
        <begin position="99"/>
        <end position="114"/>
    </location>
</feature>
<protein>
    <submittedName>
        <fullName evidence="2">Uncharacterized protein</fullName>
    </submittedName>
</protein>
<dbReference type="Proteomes" id="UP001188597">
    <property type="component" value="Unassembled WGS sequence"/>
</dbReference>
<sequence>MSKKKKTENDEVEELLRAAHDHVLLGLSVDSHTSRGAAARESLIDPDLDRRFQALKSKPQPQPKVKPEPHPTSKPGPSPPPAIPEMDDLLARFAALKGTPSSSSSNDEQVLSGDQNDDVDEVEKLMRWAMDAARLDPSPPSDDEDDDTDHTDDEDEDEDDEDVGSEKKGKRK</sequence>
<evidence type="ECO:0000313" key="3">
    <source>
        <dbReference type="Proteomes" id="UP001188597"/>
    </source>
</evidence>
<organism evidence="2 3">
    <name type="scientific">Escallonia herrerae</name>
    <dbReference type="NCBI Taxonomy" id="1293975"/>
    <lineage>
        <taxon>Eukaryota</taxon>
        <taxon>Viridiplantae</taxon>
        <taxon>Streptophyta</taxon>
        <taxon>Embryophyta</taxon>
        <taxon>Tracheophyta</taxon>
        <taxon>Spermatophyta</taxon>
        <taxon>Magnoliopsida</taxon>
        <taxon>eudicotyledons</taxon>
        <taxon>Gunneridae</taxon>
        <taxon>Pentapetalae</taxon>
        <taxon>asterids</taxon>
        <taxon>campanulids</taxon>
        <taxon>Escalloniales</taxon>
        <taxon>Escalloniaceae</taxon>
        <taxon>Escallonia</taxon>
    </lineage>
</organism>
<evidence type="ECO:0000256" key="1">
    <source>
        <dbReference type="SAM" id="MobiDB-lite"/>
    </source>
</evidence>
<gene>
    <name evidence="2" type="ORF">RJ639_014565</name>
</gene>
<proteinExistence type="predicted"/>
<keyword evidence="3" id="KW-1185">Reference proteome</keyword>
<evidence type="ECO:0000313" key="2">
    <source>
        <dbReference type="EMBL" id="KAK3009712.1"/>
    </source>
</evidence>
<dbReference type="EMBL" id="JAVXUP010001617">
    <property type="protein sequence ID" value="KAK3009712.1"/>
    <property type="molecule type" value="Genomic_DNA"/>
</dbReference>
<accession>A0AA88VK85</accession>